<dbReference type="RefSeq" id="XP_012918081.2">
    <property type="nucleotide sequence ID" value="XM_013062627.2"/>
</dbReference>
<dbReference type="Gene3D" id="1.20.120.350">
    <property type="entry name" value="Voltage-gated potassium channels. Chain C"/>
    <property type="match status" value="4"/>
</dbReference>
<keyword evidence="9 24" id="KW-0812">Transmembrane</keyword>
<comment type="function">
    <text evidence="21">Voltage-sensitive calcium channels (VSCC) mediate the entry of calcium ions into excitable cells and are also involved in a variety of calcium-dependent processes, including muscle contraction, hormone or neurotransmitter release, gene expression, cell motility, cell division and cell death. This channel gives rise to T-type calcium currents. T-type calcium channels belong to the "low-voltage activated (LVA)" group and are strongly blocked by nickel and mibefradil. A particularity of this type of channels is an opening at quite negative potentials, and a voltage-dependent inactivation. T-type channels serve pacemaking functions in both central neurons and cardiac nodal cells and support calcium signaling in secretory cells and vascular smooth muscle. They may also be involved in the modulation of firing patterns of neurons which is important for information processing as well as in cell growth processes.</text>
</comment>
<feature type="region of interest" description="Disordered" evidence="23">
    <location>
        <begin position="1"/>
        <end position="48"/>
    </location>
</feature>
<dbReference type="PRINTS" id="PR00167">
    <property type="entry name" value="CACHANNEL"/>
</dbReference>
<keyword evidence="5" id="KW-0963">Cytoplasm</keyword>
<keyword evidence="16" id="KW-0325">Glycoprotein</keyword>
<dbReference type="FunFam" id="1.20.120.350:FF:000009">
    <property type="entry name" value="Voltage-dependent T-type calcium channel subunit alpha"/>
    <property type="match status" value="1"/>
</dbReference>
<evidence type="ECO:0000256" key="21">
    <source>
        <dbReference type="RuleBase" id="RU003808"/>
    </source>
</evidence>
<feature type="transmembrane region" description="Helical" evidence="24">
    <location>
        <begin position="1349"/>
        <end position="1368"/>
    </location>
</feature>
<dbReference type="InterPro" id="IPR005821">
    <property type="entry name" value="Ion_trans_dom"/>
</dbReference>
<feature type="transmembrane region" description="Helical" evidence="24">
    <location>
        <begin position="342"/>
        <end position="363"/>
    </location>
</feature>
<keyword evidence="17" id="KW-0407">Ion channel</keyword>
<feature type="region of interest" description="Disordered" evidence="23">
    <location>
        <begin position="1861"/>
        <end position="1900"/>
    </location>
</feature>
<sequence length="2270" mass="251535">MDEEEDGAGTEESGQPRSFMRLNDLSGAGGRPGPGSAEKDPGSADSEAEGLPYPALAPVVFFYLSQDSRPRSWCLRTVCNPWFERISMLVILLNCVTLGMFRPCEDIACDSQRCRILQAFDDFIFAFFAVEMVVKMVALGIFGKKCYLGDTWNRLDFFIVIAGMLEYSLDLQNVSFSAVRTVRVLRPLRAINRVPSMRILVTLLLDTLPMLGNVLLLCFFVFFIFGIVGVQLWAGLLRNRCFLPENFSLPLSVDLERYYQTENEDENPFICSQPRENGMRSCRSVPTLRGEGGGGPPCGLDYEAYNSSSNTTCVNWNQYYTNCSAGEHNPFKGAINFDNIGYAWIAIFQVITLEGWVDIMYFVMDAHSFYNFIYFILLIIVGSFFMINLCLVVIATQFSETKQRESQLMREQRVRFLSNASTLASFSEPGSCYEELLKYLVYILRKAARRLAQVSRAVGVRAGLLSGPVPHSSQEPQPSGSCSRSHRRPSVHHLVHHHHHHHHHYHLGNGTLRAPRASPEIQDRDASGSRRLMLPPPSTPALSGSPPGGAESVHSFYHADCHLEPVRCQAPPPRSPSEASGRTVGSGKVYPTVHTSPPPETLKERALVEVAPTSGPPTLTSLNIPAGPYSSMHKLLETQSTGACQSSCKISSPCLKADSGACGPDSCPYCARAGAGPVELAGHEMPDSDSEVVYELTQDAQHSDVRDPHSRQRQSLGLDVEPNSVLAFWRLICDTFRKIVDSKYFGRGIMIAILVNTLSMGIEYHEQPEELTNALEISNIVFTSLFALEMLLKLLVYGPFGYIKNPYNIFDGVIVVISVWEIVGQQGGGLSVLRTFRLMRVLKLVRFLPALQRQLVVLMKTMDNVATFCMLLMLFIFIFSILGMHLFGCKFASERDGDTLPDRKNFDSLLWAIVTVFQILTQEDWNKVLYNGMASTSSWAALYFIALMTFGNYVLFNLLVAILVEGFQAEEISKREDASGQLSCIQLPVDSQGGDATKSESEPDFFSPSLDGNGDRKKRLASVVSLGDPPELRRNLLPPLIIHTAATPMSLPKSSSTGLAEVPGPASRRTSSSGSAEPGAAHEMKSPPSARSSPHSPWSAASSWTSRRSSRNSLGRAPSLKRRSPSGERRSLLSGEGRESQDEEESSEEERTSPAGSDRRHGGSLEREAKNSFDLPDTLRVPALHRTASGRSSASEHQDCNGKSASGRLARALRPDDPPLDGDDGDDEGNLSRGERIRVWIRARLPACCRERDSWSAYIFPPQSRFRLLCHRIITHKMFDHVVLVIIFLNCITIAMERPKIDPHSAERIFLTLSNYIFTAVFLAEMTVKVVALGWCFGEQAYLRSSWNVLDGLLVLISIIDILVSMVSDSGTKILGMLRVLRLLRTLRPLRVISRAQGLKLVVETLMSSLKPIGNIVVICCAFFIIFGILGVQLFKGKFFVCQGEDTRNITNKSDCAEASYRWVRHKYNFDNLGQALMSLFVLASKDGWVDIMYDGLDAVGVDQQPVMNHNPWMLLYFISFLLIVAFFVLNMFVGVVVENFHKCRQHQEEEEARRREEKRLRRLEKKRRKAQCKPYYSDYSRFRLLVHHLCTSHYLDLFITGVIGLNVVTMAMEHYQQPQILDEALKICNYIFTVIFVLESVFKLVAFGFRRFFQDRWNQLDLAIVLLSIMGITLEEIEVNASLPINPTIIRIMRVLRIARVLKLLKMAVGMRALLDTVMQALPQVGNLGLLFMLLFFIFAALGVELFGDLECDETHPCEGLGRHATFRNFGMAFLTLFRVSTGDNWNGIMKDTLRDCDQESTCYNTVISPIYFVSFVLTAQFVLVNVVIAVLMKHLEESNKEAKEEAELEAELELEMKTLSPQPHSPLGSPFLWPGVEGPDSPDSPKPGAPHTAAHAGEASRFSLEHPTMEPHPEGMPLTLGPDLLSVRKSGVSRTHSLPNDSYMCRDGRTAEGSLGHRSWGLPKAQSGSVLSVHSQPADTSYILQLPKDTPHLLQPHGAPTWGTVPKLPPPGRSPLAQRPLRRQAAIRTDSLDVQGLGSRDDLLSEGSGPSLPLVRASSFWGHLGSRVQQHPRRQSKISKHMPLPAPCPGSEPTWSKGPPETRSSLELDTELSWISGDLLTVGSPEEPLSPRDLKKCYSVEAQSCRRRPASWLDEQRRHSIAVSCLDSGSQPSLGPDPSSLGGQPLGGPGSRPKKKLSPPSISIDPPENQGPRPPPSPGVCLRRRAPSSDSRDPSASGPPDSMAASPPPTKDVLSLSGLASDPADLAP</sequence>
<feature type="region of interest" description="Disordered" evidence="23">
    <location>
        <begin position="567"/>
        <end position="599"/>
    </location>
</feature>
<evidence type="ECO:0000313" key="27">
    <source>
        <dbReference type="RefSeq" id="XP_012918081.2"/>
    </source>
</evidence>
<dbReference type="FunFam" id="1.20.120.350:FF:000012">
    <property type="entry name" value="Voltage-dependent T-type calcium channel subunit alpha"/>
    <property type="match status" value="1"/>
</dbReference>
<evidence type="ECO:0000256" key="7">
    <source>
        <dbReference type="ARBA" id="ARBA00022568"/>
    </source>
</evidence>
<feature type="domain" description="Ion transport" evidence="25">
    <location>
        <begin position="1276"/>
        <end position="1548"/>
    </location>
</feature>
<comment type="subcellular location">
    <subcellularLocation>
        <location evidence="2">Cell membrane</location>
        <topology evidence="2">Multi-pass membrane protein</topology>
    </subcellularLocation>
    <subcellularLocation>
        <location evidence="1">Cytoplasm</location>
    </subcellularLocation>
    <subcellularLocation>
        <location evidence="21">Membrane</location>
        <topology evidence="21">Multi-pass membrane protein</topology>
    </subcellularLocation>
</comment>
<dbReference type="GO" id="GO:0005737">
    <property type="term" value="C:cytoplasm"/>
    <property type="evidence" value="ECO:0007669"/>
    <property type="project" value="UniProtKB-SubCell"/>
</dbReference>
<evidence type="ECO:0000313" key="26">
    <source>
        <dbReference type="Proteomes" id="UP000000715"/>
    </source>
</evidence>
<evidence type="ECO:0000256" key="1">
    <source>
        <dbReference type="ARBA" id="ARBA00004496"/>
    </source>
</evidence>
<dbReference type="FunFam" id="1.10.287.70:FF:000014">
    <property type="entry name" value="Voltage-dependent T-type calcium channel subunit alpha"/>
    <property type="match status" value="1"/>
</dbReference>
<feature type="transmembrane region" description="Helical" evidence="24">
    <location>
        <begin position="1628"/>
        <end position="1651"/>
    </location>
</feature>
<keyword evidence="6" id="KW-0597">Phosphoprotein</keyword>
<feature type="transmembrane region" description="Helical" evidence="24">
    <location>
        <begin position="1515"/>
        <end position="1538"/>
    </location>
</feature>
<feature type="transmembrane region" description="Helical" evidence="24">
    <location>
        <begin position="369"/>
        <end position="394"/>
    </location>
</feature>
<evidence type="ECO:0000256" key="15">
    <source>
        <dbReference type="ARBA" id="ARBA00023136"/>
    </source>
</evidence>
<evidence type="ECO:0000256" key="3">
    <source>
        <dbReference type="ARBA" id="ARBA00022448"/>
    </source>
</evidence>
<keyword evidence="3" id="KW-0813">Transport</keyword>
<protein>
    <recommendedName>
        <fullName evidence="21">Voltage-dependent T-type calcium channel subunit alpha</fullName>
    </recommendedName>
</protein>
<dbReference type="InterPro" id="IPR002077">
    <property type="entry name" value="VDCCAlpha1"/>
</dbReference>
<organism evidence="26 27">
    <name type="scientific">Mustela putorius furo</name>
    <name type="common">European domestic ferret</name>
    <name type="synonym">Mustela furo</name>
    <dbReference type="NCBI Taxonomy" id="9669"/>
    <lineage>
        <taxon>Eukaryota</taxon>
        <taxon>Metazoa</taxon>
        <taxon>Chordata</taxon>
        <taxon>Craniata</taxon>
        <taxon>Vertebrata</taxon>
        <taxon>Euteleostomi</taxon>
        <taxon>Mammalia</taxon>
        <taxon>Eutheria</taxon>
        <taxon>Laurasiatheria</taxon>
        <taxon>Carnivora</taxon>
        <taxon>Caniformia</taxon>
        <taxon>Musteloidea</taxon>
        <taxon>Mustelidae</taxon>
        <taxon>Mustelinae</taxon>
        <taxon>Mustela</taxon>
    </lineage>
</organism>
<dbReference type="FunFam" id="1.10.287.70:FF:000018">
    <property type="entry name" value="Voltage-dependent T-type calcium channel subunit alpha"/>
    <property type="match status" value="1"/>
</dbReference>
<dbReference type="PANTHER" id="PTHR45628:SF33">
    <property type="entry name" value="VOLTAGE-DEPENDENT T-TYPE CALCIUM CHANNEL SUBUNIT ALPHA-1G"/>
    <property type="match status" value="1"/>
</dbReference>
<dbReference type="GO" id="GO:0098703">
    <property type="term" value="P:calcium ion import across plasma membrane"/>
    <property type="evidence" value="ECO:0007669"/>
    <property type="project" value="TreeGrafter"/>
</dbReference>
<feature type="region of interest" description="Disordered" evidence="23">
    <location>
        <begin position="465"/>
        <end position="553"/>
    </location>
</feature>
<feature type="compositionally biased region" description="Polar residues" evidence="23">
    <location>
        <begin position="471"/>
        <end position="483"/>
    </location>
</feature>
<feature type="transmembrane region" description="Helical" evidence="24">
    <location>
        <begin position="122"/>
        <end position="142"/>
    </location>
</feature>
<feature type="region of interest" description="Disordered" evidence="23">
    <location>
        <begin position="2165"/>
        <end position="2270"/>
    </location>
</feature>
<keyword evidence="12 21" id="KW-0851">Voltage-gated channel</keyword>
<dbReference type="GeneID" id="101692386"/>
<dbReference type="FunFam" id="1.10.287.70:FF:000032">
    <property type="entry name" value="Voltage-dependent T-type calcium channel subunit alpha"/>
    <property type="match status" value="1"/>
</dbReference>
<evidence type="ECO:0000256" key="9">
    <source>
        <dbReference type="ARBA" id="ARBA00022692"/>
    </source>
</evidence>
<feature type="domain" description="Ion transport" evidence="25">
    <location>
        <begin position="1594"/>
        <end position="1844"/>
    </location>
</feature>
<evidence type="ECO:0000256" key="18">
    <source>
        <dbReference type="ARBA" id="ARBA00036634"/>
    </source>
</evidence>
<name>A0A8U0NYY8_MUSPF</name>
<evidence type="ECO:0000256" key="14">
    <source>
        <dbReference type="ARBA" id="ARBA00023065"/>
    </source>
</evidence>
<evidence type="ECO:0000256" key="20">
    <source>
        <dbReference type="PIRSR" id="PIRSR602077-1"/>
    </source>
</evidence>
<evidence type="ECO:0000256" key="16">
    <source>
        <dbReference type="ARBA" id="ARBA00023180"/>
    </source>
</evidence>
<feature type="binding site" evidence="20">
    <location>
        <position position="923"/>
    </location>
    <ligand>
        <name>Ca(2+)</name>
        <dbReference type="ChEBI" id="CHEBI:29108"/>
    </ligand>
</feature>
<evidence type="ECO:0000256" key="6">
    <source>
        <dbReference type="ARBA" id="ARBA00022553"/>
    </source>
</evidence>
<gene>
    <name evidence="27" type="primary">CACNA1G</name>
</gene>
<evidence type="ECO:0000256" key="19">
    <source>
        <dbReference type="ARBA" id="ARBA00061006"/>
    </source>
</evidence>
<keyword evidence="8 21" id="KW-0107">Calcium channel</keyword>
<proteinExistence type="inferred from homology"/>
<dbReference type="Pfam" id="PF00520">
    <property type="entry name" value="Ion_trans"/>
    <property type="match status" value="4"/>
</dbReference>
<feature type="transmembrane region" description="Helical" evidence="24">
    <location>
        <begin position="1595"/>
        <end position="1616"/>
    </location>
</feature>
<feature type="compositionally biased region" description="Basic residues" evidence="23">
    <location>
        <begin position="484"/>
        <end position="506"/>
    </location>
</feature>
<evidence type="ECO:0000256" key="23">
    <source>
        <dbReference type="SAM" id="MobiDB-lite"/>
    </source>
</evidence>
<keyword evidence="13 24" id="KW-1133">Transmembrane helix</keyword>
<feature type="domain" description="Ion transport" evidence="25">
    <location>
        <begin position="80"/>
        <end position="405"/>
    </location>
</feature>
<feature type="transmembrane region" description="Helical" evidence="24">
    <location>
        <begin position="1812"/>
        <end position="1834"/>
    </location>
</feature>
<dbReference type="GO" id="GO:0008331">
    <property type="term" value="F:high voltage-gated calcium channel activity"/>
    <property type="evidence" value="ECO:0007669"/>
    <property type="project" value="TreeGrafter"/>
</dbReference>
<feature type="transmembrane region" description="Helical" evidence="24">
    <location>
        <begin position="865"/>
        <end position="884"/>
    </location>
</feature>
<feature type="compositionally biased region" description="Acidic residues" evidence="23">
    <location>
        <begin position="1218"/>
        <end position="1229"/>
    </location>
</feature>
<feature type="coiled-coil region" evidence="22">
    <location>
        <begin position="1547"/>
        <end position="1574"/>
    </location>
</feature>
<evidence type="ECO:0000256" key="5">
    <source>
        <dbReference type="ARBA" id="ARBA00022490"/>
    </source>
</evidence>
<keyword evidence="15 24" id="KW-0472">Membrane</keyword>
<dbReference type="InterPro" id="IPR027359">
    <property type="entry name" value="Volt_channel_dom_sf"/>
</dbReference>
<feature type="compositionally biased region" description="Basic and acidic residues" evidence="23">
    <location>
        <begin position="1149"/>
        <end position="1171"/>
    </location>
</feature>
<dbReference type="GO" id="GO:0005891">
    <property type="term" value="C:voltage-gated calcium channel complex"/>
    <property type="evidence" value="ECO:0007669"/>
    <property type="project" value="InterPro"/>
</dbReference>
<evidence type="ECO:0000256" key="2">
    <source>
        <dbReference type="ARBA" id="ARBA00004651"/>
    </source>
</evidence>
<keyword evidence="22" id="KW-0175">Coiled coil</keyword>
<keyword evidence="26" id="KW-1185">Reference proteome</keyword>
<dbReference type="PANTHER" id="PTHR45628">
    <property type="entry name" value="VOLTAGE-DEPENDENT CALCIUM CHANNEL TYPE A SUBUNIT ALPHA-1"/>
    <property type="match status" value="1"/>
</dbReference>
<feature type="transmembrane region" description="Helical" evidence="24">
    <location>
        <begin position="1316"/>
        <end position="1337"/>
    </location>
</feature>
<keyword evidence="4" id="KW-1003">Cell membrane</keyword>
<dbReference type="Proteomes" id="UP000000715">
    <property type="component" value="Unplaced"/>
</dbReference>
<feature type="region of interest" description="Disordered" evidence="23">
    <location>
        <begin position="2073"/>
        <end position="2108"/>
    </location>
</feature>
<keyword evidence="20" id="KW-0479">Metal-binding</keyword>
<feature type="transmembrane region" description="Helical" evidence="24">
    <location>
        <begin position="941"/>
        <end position="964"/>
    </location>
</feature>
<dbReference type="FunFam" id="1.10.287.70:FF:000029">
    <property type="entry name" value="Voltage-dependent T-type calcium channel subunit alpha"/>
    <property type="match status" value="1"/>
</dbReference>
<dbReference type="GO" id="GO:0046872">
    <property type="term" value="F:metal ion binding"/>
    <property type="evidence" value="ECO:0007669"/>
    <property type="project" value="UniProtKB-KW"/>
</dbReference>
<evidence type="ECO:0000256" key="13">
    <source>
        <dbReference type="ARBA" id="ARBA00022989"/>
    </source>
</evidence>
<dbReference type="InterPro" id="IPR005445">
    <property type="entry name" value="VDCC_T_a1"/>
</dbReference>
<evidence type="ECO:0000256" key="24">
    <source>
        <dbReference type="SAM" id="Phobius"/>
    </source>
</evidence>
<feature type="compositionally biased region" description="Low complexity" evidence="23">
    <location>
        <begin position="1086"/>
        <end position="1113"/>
    </location>
</feature>
<comment type="similarity">
    <text evidence="19">Belongs to the calcium channel alpha-1 subunit (TC 1.A.1.11) family. CACNA1G subfamily.</text>
</comment>
<dbReference type="GO" id="GO:0008332">
    <property type="term" value="F:low voltage-gated calcium channel activity"/>
    <property type="evidence" value="ECO:0007669"/>
    <property type="project" value="UniProtKB-ARBA"/>
</dbReference>
<evidence type="ECO:0000256" key="17">
    <source>
        <dbReference type="ARBA" id="ARBA00023303"/>
    </source>
</evidence>
<evidence type="ECO:0000259" key="25">
    <source>
        <dbReference type="Pfam" id="PF00520"/>
    </source>
</evidence>
<evidence type="ECO:0000256" key="4">
    <source>
        <dbReference type="ARBA" id="ARBA00022475"/>
    </source>
</evidence>
<feature type="transmembrane region" description="Helical" evidence="24">
    <location>
        <begin position="214"/>
        <end position="237"/>
    </location>
</feature>
<feature type="transmembrane region" description="Helical" evidence="24">
    <location>
        <begin position="1413"/>
        <end position="1435"/>
    </location>
</feature>
<feature type="region of interest" description="Disordered" evidence="23">
    <location>
        <begin position="1048"/>
        <end position="1229"/>
    </location>
</feature>
<keyword evidence="14" id="KW-0406">Ion transport</keyword>
<feature type="transmembrane region" description="Helical" evidence="24">
    <location>
        <begin position="1729"/>
        <end position="1748"/>
    </location>
</feature>
<dbReference type="CTD" id="8913"/>
<keyword evidence="7 21" id="KW-0109">Calcium transport</keyword>
<feature type="compositionally biased region" description="Low complexity" evidence="23">
    <location>
        <begin position="2169"/>
        <end position="2185"/>
    </location>
</feature>
<feature type="domain" description="Ion transport" evidence="25">
    <location>
        <begin position="743"/>
        <end position="970"/>
    </location>
</feature>
<feature type="binding site" evidence="20">
    <location>
        <position position="354"/>
    </location>
    <ligand>
        <name>Ca(2+)</name>
        <dbReference type="ChEBI" id="CHEBI:29108"/>
    </ligand>
</feature>
<evidence type="ECO:0000256" key="12">
    <source>
        <dbReference type="ARBA" id="ARBA00022882"/>
    </source>
</evidence>
<dbReference type="InterPro" id="IPR050599">
    <property type="entry name" value="VDCC_alpha-1_subunit"/>
</dbReference>
<feature type="binding site" evidence="20">
    <location>
        <position position="1487"/>
    </location>
    <ligand>
        <name>Ca(2+)</name>
        <dbReference type="ChEBI" id="CHEBI:29108"/>
    </ligand>
</feature>
<accession>A0A8U0NYY8</accession>
<feature type="region of interest" description="Disordered" evidence="23">
    <location>
        <begin position="989"/>
        <end position="1016"/>
    </location>
</feature>
<dbReference type="Gene3D" id="1.10.287.70">
    <property type="match status" value="4"/>
</dbReference>
<feature type="transmembrane region" description="Helical" evidence="24">
    <location>
        <begin position="744"/>
        <end position="762"/>
    </location>
</feature>
<keyword evidence="11 20" id="KW-0106">Calcium</keyword>
<feature type="compositionally biased region" description="Basic residues" evidence="23">
    <location>
        <begin position="2073"/>
        <end position="2082"/>
    </location>
</feature>
<comment type="catalytic activity">
    <reaction evidence="18">
        <text>Ca(2+)(in) = Ca(2+)(out)</text>
        <dbReference type="Rhea" id="RHEA:29671"/>
        <dbReference type="ChEBI" id="CHEBI:29108"/>
    </reaction>
</comment>
<dbReference type="FunFam" id="1.20.120.350:FF:000008">
    <property type="entry name" value="Voltage-dependent T-type calcium channel subunit alpha"/>
    <property type="match status" value="1"/>
</dbReference>
<feature type="transmembrane region" description="Helical" evidence="24">
    <location>
        <begin position="1278"/>
        <end position="1296"/>
    </location>
</feature>
<evidence type="ECO:0000256" key="11">
    <source>
        <dbReference type="ARBA" id="ARBA00022837"/>
    </source>
</evidence>
<feature type="compositionally biased region" description="Basic and acidic residues" evidence="23">
    <location>
        <begin position="1125"/>
        <end position="1140"/>
    </location>
</feature>
<evidence type="ECO:0000256" key="8">
    <source>
        <dbReference type="ARBA" id="ARBA00022673"/>
    </source>
</evidence>
<reference evidence="27" key="1">
    <citation type="submission" date="2025-08" db="UniProtKB">
        <authorList>
            <consortium name="RefSeq"/>
        </authorList>
    </citation>
    <scope>IDENTIFICATION</scope>
    <source>
        <tissue evidence="27">Brain</tissue>
    </source>
</reference>
<dbReference type="FunFam" id="1.20.120.350:FF:000007">
    <property type="entry name" value="Voltage-dependent T-type calcium channel subunit alpha"/>
    <property type="match status" value="1"/>
</dbReference>
<feature type="transmembrane region" description="Helical" evidence="24">
    <location>
        <begin position="774"/>
        <end position="795"/>
    </location>
</feature>
<keyword evidence="10" id="KW-0677">Repeat</keyword>
<dbReference type="PRINTS" id="PR01629">
    <property type="entry name" value="TVDCCALPHA1"/>
</dbReference>
<evidence type="ECO:0000256" key="22">
    <source>
        <dbReference type="SAM" id="Coils"/>
    </source>
</evidence>
<dbReference type="SUPFAM" id="SSF81324">
    <property type="entry name" value="Voltage-gated potassium channels"/>
    <property type="match status" value="4"/>
</dbReference>
<evidence type="ECO:0000256" key="10">
    <source>
        <dbReference type="ARBA" id="ARBA00022737"/>
    </source>
</evidence>